<keyword evidence="3" id="KW-1185">Reference proteome</keyword>
<name>A0A3M7M984_9PLEO</name>
<feature type="region of interest" description="Disordered" evidence="1">
    <location>
        <begin position="94"/>
        <end position="155"/>
    </location>
</feature>
<dbReference type="Proteomes" id="UP000265663">
    <property type="component" value="Unassembled WGS sequence"/>
</dbReference>
<accession>A0A3M7M984</accession>
<feature type="compositionally biased region" description="Polar residues" evidence="1">
    <location>
        <begin position="133"/>
        <end position="142"/>
    </location>
</feature>
<feature type="region of interest" description="Disordered" evidence="1">
    <location>
        <begin position="27"/>
        <end position="53"/>
    </location>
</feature>
<evidence type="ECO:0000313" key="2">
    <source>
        <dbReference type="EMBL" id="RMZ71063.1"/>
    </source>
</evidence>
<dbReference type="EMBL" id="KE747826">
    <property type="protein sequence ID" value="RMZ71063.1"/>
    <property type="molecule type" value="Genomic_DNA"/>
</dbReference>
<reference evidence="2 3" key="1">
    <citation type="journal article" date="2014" name="PLoS ONE">
        <title>De novo Genome Assembly of the Fungal Plant Pathogen Pyrenophora semeniperda.</title>
        <authorList>
            <person name="Soliai M.M."/>
            <person name="Meyer S.E."/>
            <person name="Udall J.A."/>
            <person name="Elzinga D.E."/>
            <person name="Hermansen R.A."/>
            <person name="Bodily P.M."/>
            <person name="Hart A.A."/>
            <person name="Coleman C.E."/>
        </authorList>
    </citation>
    <scope>NUCLEOTIDE SEQUENCE [LARGE SCALE GENOMIC DNA]</scope>
    <source>
        <strain evidence="2 3">CCB06</strain>
        <tissue evidence="2">Mycelium</tissue>
    </source>
</reference>
<organism evidence="2 3">
    <name type="scientific">Pyrenophora seminiperda CCB06</name>
    <dbReference type="NCBI Taxonomy" id="1302712"/>
    <lineage>
        <taxon>Eukaryota</taxon>
        <taxon>Fungi</taxon>
        <taxon>Dikarya</taxon>
        <taxon>Ascomycota</taxon>
        <taxon>Pezizomycotina</taxon>
        <taxon>Dothideomycetes</taxon>
        <taxon>Pleosporomycetidae</taxon>
        <taxon>Pleosporales</taxon>
        <taxon>Pleosporineae</taxon>
        <taxon>Pleosporaceae</taxon>
        <taxon>Pyrenophora</taxon>
    </lineage>
</organism>
<evidence type="ECO:0000313" key="3">
    <source>
        <dbReference type="Proteomes" id="UP000265663"/>
    </source>
</evidence>
<gene>
    <name evidence="2" type="ORF">GMOD_00005560</name>
</gene>
<dbReference type="OrthoDB" id="3800422at2759"/>
<protein>
    <submittedName>
        <fullName evidence="2">Uncharacterized protein</fullName>
    </submittedName>
</protein>
<proteinExistence type="predicted"/>
<dbReference type="AlphaFoldDB" id="A0A3M7M984"/>
<sequence>MQMKRSCPLYPFQDGVCGCRSFWGKRKRSNRRSNRGAKTMALPVSGDSKSTPIIIADSDSEEGILRDRKRQKRDQIMLSGISQGVAMIEWTSQDGGKSLLSGGVRQDGETKKQRKRKKNKEREEETKMKANKPMQQEPTSILANHDLPSGADRLSWDTDEVRRMVGEIA</sequence>
<evidence type="ECO:0000256" key="1">
    <source>
        <dbReference type="SAM" id="MobiDB-lite"/>
    </source>
</evidence>